<comment type="caution">
    <text evidence="2">The sequence shown here is derived from an EMBL/GenBank/DDBJ whole genome shotgun (WGS) entry which is preliminary data.</text>
</comment>
<dbReference type="Proteomes" id="UP001187531">
    <property type="component" value="Unassembled WGS sequence"/>
</dbReference>
<evidence type="ECO:0000256" key="1">
    <source>
        <dbReference type="SAM" id="MobiDB-lite"/>
    </source>
</evidence>
<proteinExistence type="predicted"/>
<organism evidence="2 3">
    <name type="scientific">Artemia franciscana</name>
    <name type="common">Brine shrimp</name>
    <name type="synonym">Artemia sanfranciscana</name>
    <dbReference type="NCBI Taxonomy" id="6661"/>
    <lineage>
        <taxon>Eukaryota</taxon>
        <taxon>Metazoa</taxon>
        <taxon>Ecdysozoa</taxon>
        <taxon>Arthropoda</taxon>
        <taxon>Crustacea</taxon>
        <taxon>Branchiopoda</taxon>
        <taxon>Anostraca</taxon>
        <taxon>Artemiidae</taxon>
        <taxon>Artemia</taxon>
    </lineage>
</organism>
<feature type="region of interest" description="Disordered" evidence="1">
    <location>
        <begin position="1"/>
        <end position="34"/>
    </location>
</feature>
<evidence type="ECO:0000313" key="2">
    <source>
        <dbReference type="EMBL" id="KAK2715975.1"/>
    </source>
</evidence>
<name>A0AA88HQ93_ARTSF</name>
<accession>A0AA88HQ93</accession>
<sequence length="167" mass="19017">MKRKKCDHRDNKSKNNGKMACEPEDSKISSNGNADRDLLQHLKNLMREDGNWERIKGDLIDVVAQYVSKPQSAPDNQSKNSTDVVSTSKDFQLVLILIEKFLLKSNFQKTKDAFKKEIEEKCIKVQEEVIKFVESDSDMNLIDMVKSKSVTDSIAQPKGEDPSKKQP</sequence>
<reference evidence="2" key="1">
    <citation type="submission" date="2023-07" db="EMBL/GenBank/DDBJ databases">
        <title>Chromosome-level genome assembly of Artemia franciscana.</title>
        <authorList>
            <person name="Jo E."/>
        </authorList>
    </citation>
    <scope>NUCLEOTIDE SEQUENCE</scope>
    <source>
        <tissue evidence="2">Whole body</tissue>
    </source>
</reference>
<dbReference type="EMBL" id="JAVRJZ010000012">
    <property type="protein sequence ID" value="KAK2715975.1"/>
    <property type="molecule type" value="Genomic_DNA"/>
</dbReference>
<dbReference type="AlphaFoldDB" id="A0AA88HQ93"/>
<evidence type="ECO:0000313" key="3">
    <source>
        <dbReference type="Proteomes" id="UP001187531"/>
    </source>
</evidence>
<protein>
    <submittedName>
        <fullName evidence="2">Uncharacterized protein</fullName>
    </submittedName>
</protein>
<gene>
    <name evidence="2" type="ORF">QYM36_010509</name>
</gene>
<keyword evidence="3" id="KW-1185">Reference proteome</keyword>